<evidence type="ECO:0000313" key="7">
    <source>
        <dbReference type="EMBL" id="CAK0817399.1"/>
    </source>
</evidence>
<sequence>SPRLLQLRGRAPGALPAARSRLSNMMCAPLFAKAPTNRETFRGGWTAPAVPGSERDEVAPVPEPRPLLFKTKLCSFFAAGACERGAECRFAHGPGELAERPDFSRTRLCPTPALVHRACAAPHCAFAHGPHELLPCLAKRATAPPGGAEPPAAPVPRRRPLRRGGRRAAPARRVAEQAAQQWRAEEAVRRALPLLQADKLRSGRGSSWAAYV</sequence>
<feature type="zinc finger region" description="C3H1-type" evidence="4">
    <location>
        <begin position="68"/>
        <end position="95"/>
    </location>
</feature>
<dbReference type="InterPro" id="IPR036855">
    <property type="entry name" value="Znf_CCCH_sf"/>
</dbReference>
<dbReference type="InterPro" id="IPR000571">
    <property type="entry name" value="Znf_CCCH"/>
</dbReference>
<evidence type="ECO:0000313" key="8">
    <source>
        <dbReference type="Proteomes" id="UP001189429"/>
    </source>
</evidence>
<feature type="region of interest" description="Disordered" evidence="5">
    <location>
        <begin position="42"/>
        <end position="61"/>
    </location>
</feature>
<dbReference type="PROSITE" id="PS50103">
    <property type="entry name" value="ZF_C3H1"/>
    <property type="match status" value="1"/>
</dbReference>
<evidence type="ECO:0000256" key="1">
    <source>
        <dbReference type="ARBA" id="ARBA00022723"/>
    </source>
</evidence>
<accession>A0ABN9REF8</accession>
<evidence type="ECO:0000256" key="5">
    <source>
        <dbReference type="SAM" id="MobiDB-lite"/>
    </source>
</evidence>
<keyword evidence="8" id="KW-1185">Reference proteome</keyword>
<evidence type="ECO:0000256" key="3">
    <source>
        <dbReference type="ARBA" id="ARBA00022833"/>
    </source>
</evidence>
<dbReference type="SMART" id="SM00356">
    <property type="entry name" value="ZnF_C3H1"/>
    <property type="match status" value="2"/>
</dbReference>
<proteinExistence type="predicted"/>
<feature type="region of interest" description="Disordered" evidence="5">
    <location>
        <begin position="143"/>
        <end position="177"/>
    </location>
</feature>
<keyword evidence="3 4" id="KW-0862">Zinc</keyword>
<dbReference type="EMBL" id="CAUYUJ010006450">
    <property type="protein sequence ID" value="CAK0817399.1"/>
    <property type="molecule type" value="Genomic_DNA"/>
</dbReference>
<evidence type="ECO:0000259" key="6">
    <source>
        <dbReference type="PROSITE" id="PS50103"/>
    </source>
</evidence>
<feature type="non-terminal residue" evidence="7">
    <location>
        <position position="1"/>
    </location>
</feature>
<protein>
    <recommendedName>
        <fullName evidence="6">C3H1-type domain-containing protein</fullName>
    </recommendedName>
</protein>
<reference evidence="7" key="1">
    <citation type="submission" date="2023-10" db="EMBL/GenBank/DDBJ databases">
        <authorList>
            <person name="Chen Y."/>
            <person name="Shah S."/>
            <person name="Dougan E. K."/>
            <person name="Thang M."/>
            <person name="Chan C."/>
        </authorList>
    </citation>
    <scope>NUCLEOTIDE SEQUENCE [LARGE SCALE GENOMIC DNA]</scope>
</reference>
<dbReference type="Gene3D" id="3.30.1370.210">
    <property type="match status" value="1"/>
</dbReference>
<name>A0ABN9REF8_9DINO</name>
<evidence type="ECO:0000256" key="2">
    <source>
        <dbReference type="ARBA" id="ARBA00022771"/>
    </source>
</evidence>
<keyword evidence="2 4" id="KW-0863">Zinc-finger</keyword>
<comment type="caution">
    <text evidence="7">The sequence shown here is derived from an EMBL/GenBank/DDBJ whole genome shotgun (WGS) entry which is preliminary data.</text>
</comment>
<organism evidence="7 8">
    <name type="scientific">Prorocentrum cordatum</name>
    <dbReference type="NCBI Taxonomy" id="2364126"/>
    <lineage>
        <taxon>Eukaryota</taxon>
        <taxon>Sar</taxon>
        <taxon>Alveolata</taxon>
        <taxon>Dinophyceae</taxon>
        <taxon>Prorocentrales</taxon>
        <taxon>Prorocentraceae</taxon>
        <taxon>Prorocentrum</taxon>
    </lineage>
</organism>
<feature type="domain" description="C3H1-type" evidence="6">
    <location>
        <begin position="68"/>
        <end position="95"/>
    </location>
</feature>
<keyword evidence="1 4" id="KW-0479">Metal-binding</keyword>
<evidence type="ECO:0000256" key="4">
    <source>
        <dbReference type="PROSITE-ProRule" id="PRU00723"/>
    </source>
</evidence>
<dbReference type="Pfam" id="PF00642">
    <property type="entry name" value="zf-CCCH"/>
    <property type="match status" value="1"/>
</dbReference>
<dbReference type="SUPFAM" id="SSF90229">
    <property type="entry name" value="CCCH zinc finger"/>
    <property type="match status" value="1"/>
</dbReference>
<gene>
    <name evidence="7" type="ORF">PCOR1329_LOCUS20033</name>
</gene>
<feature type="compositionally biased region" description="Basic residues" evidence="5">
    <location>
        <begin position="156"/>
        <end position="170"/>
    </location>
</feature>
<dbReference type="Proteomes" id="UP001189429">
    <property type="component" value="Unassembled WGS sequence"/>
</dbReference>